<evidence type="ECO:0000313" key="19">
    <source>
        <dbReference type="Proteomes" id="UP000030742"/>
    </source>
</evidence>
<comment type="similarity">
    <text evidence="2">Belongs to the glycosyltransferase 8 family.</text>
</comment>
<keyword evidence="6" id="KW-0735">Signal-anchor</keyword>
<dbReference type="PANTHER" id="PTHR46012:SF2">
    <property type="entry name" value="IP22168P"/>
    <property type="match status" value="1"/>
</dbReference>
<evidence type="ECO:0000256" key="12">
    <source>
        <dbReference type="ARBA" id="ARBA00049181"/>
    </source>
</evidence>
<sequence length="366" mass="43127">MKLKMRLYLYLDVAVIISIFVIIFYLYSIKQISQKEQLYSELSTTENLFYNNNELVVAVVACGDRLNETLTLIKSALMFSKGYLNFIVIAEDKLKENLNEKLSEWKEFTHNGFSYRILPLNFPTKDGSEWMKLFKPCAAQRLFLPDVLPDVDALLYMDTDTLFLTPVESIWRYFNKFNASQMAALAPEHEDPAIAWYNRFAKHPYYGKLGVNSGVMLMNLTRMRLFKWTEYVVPIYKKYKLHITWGDQDIINIIFHYHPGKLFIYSCRYNYRPDHCMYSSICKAAEKNGVAVIHGSRGFFHSEKQPIFKEIYNVFYSFQLGSDIYRDFYQPVEAHLDTLENTNCGKLKNVFLKNIRRYLDLDFDNT</sequence>
<evidence type="ECO:0000313" key="14">
    <source>
        <dbReference type="EMBL" id="ENN74846.1"/>
    </source>
</evidence>
<evidence type="ECO:0000256" key="10">
    <source>
        <dbReference type="ARBA" id="ARBA00037301"/>
    </source>
</evidence>
<evidence type="ECO:0000256" key="6">
    <source>
        <dbReference type="ARBA" id="ARBA00022968"/>
    </source>
</evidence>
<dbReference type="OrthoDB" id="6238971at2759"/>
<evidence type="ECO:0000256" key="2">
    <source>
        <dbReference type="ARBA" id="ARBA00006351"/>
    </source>
</evidence>
<dbReference type="OMA" id="IPIHKEY"/>
<evidence type="ECO:0000256" key="3">
    <source>
        <dbReference type="ARBA" id="ARBA00022676"/>
    </source>
</evidence>
<evidence type="ECO:0000313" key="18">
    <source>
        <dbReference type="Proteomes" id="UP000019118"/>
    </source>
</evidence>
<dbReference type="GO" id="GO:0016020">
    <property type="term" value="C:membrane"/>
    <property type="evidence" value="ECO:0007669"/>
    <property type="project" value="UniProtKB-SubCell"/>
</dbReference>
<feature type="transmembrane region" description="Helical" evidence="13">
    <location>
        <begin position="7"/>
        <end position="27"/>
    </location>
</feature>
<dbReference type="Pfam" id="PF01501">
    <property type="entry name" value="Glyco_transf_8"/>
    <property type="match status" value="1"/>
</dbReference>
<dbReference type="Proteomes" id="UP000019118">
    <property type="component" value="Unassembled WGS sequence"/>
</dbReference>
<dbReference type="InterPro" id="IPR051993">
    <property type="entry name" value="Glycosyltransferase_8"/>
</dbReference>
<comment type="catalytic activity">
    <reaction evidence="12">
        <text>3-O-(beta-D-glucosyl)-L-seryl-[EGF-like domain protein] + UDP-alpha-D-xylose = 3-O-[alpha-D-xylosyl-(1-&gt;3)-beta-D-glucosyl]-L-seryl-[EGF-like domain protein] + UDP + H(+)</text>
        <dbReference type="Rhea" id="RHEA:56064"/>
        <dbReference type="Rhea" id="RHEA-COMP:14610"/>
        <dbReference type="Rhea" id="RHEA-COMP:14611"/>
        <dbReference type="ChEBI" id="CHEBI:15378"/>
        <dbReference type="ChEBI" id="CHEBI:57632"/>
        <dbReference type="ChEBI" id="CHEBI:58223"/>
        <dbReference type="ChEBI" id="CHEBI:140575"/>
        <dbReference type="ChEBI" id="CHEBI:140576"/>
        <dbReference type="EC" id="2.4.2.42"/>
    </reaction>
</comment>
<dbReference type="KEGG" id="dpa:109540289"/>
<reference evidence="18 19" key="1">
    <citation type="journal article" date="2013" name="Genome Biol.">
        <title>Draft genome of the mountain pine beetle, Dendroctonus ponderosae Hopkins, a major forest pest.</title>
        <authorList>
            <person name="Keeling C.I."/>
            <person name="Yuen M.M."/>
            <person name="Liao N.Y."/>
            <person name="Docking T.R."/>
            <person name="Chan S.K."/>
            <person name="Taylor G.A."/>
            <person name="Palmquist D.L."/>
            <person name="Jackman S.D."/>
            <person name="Nguyen A."/>
            <person name="Li M."/>
            <person name="Henderson H."/>
            <person name="Janes J.K."/>
            <person name="Zhao Y."/>
            <person name="Pandoh P."/>
            <person name="Moore R."/>
            <person name="Sperling F.A."/>
            <person name="Huber D.P."/>
            <person name="Birol I."/>
            <person name="Jones S.J."/>
            <person name="Bohlmann J."/>
        </authorList>
    </citation>
    <scope>NUCLEOTIDE SEQUENCE</scope>
</reference>
<dbReference type="GO" id="GO:0016266">
    <property type="term" value="P:protein O-linked glycosylation via N-acetyl-galactosamine"/>
    <property type="evidence" value="ECO:0007669"/>
    <property type="project" value="TreeGrafter"/>
</dbReference>
<dbReference type="EnsemblMetazoa" id="XM_019908614.1">
    <property type="protein sequence ID" value="XP_019764173.1"/>
    <property type="gene ID" value="LOC109540289"/>
</dbReference>
<keyword evidence="3" id="KW-0328">Glycosyltransferase</keyword>
<feature type="non-terminal residue" evidence="14">
    <location>
        <position position="1"/>
    </location>
</feature>
<dbReference type="GO" id="GO:0140563">
    <property type="term" value="F:UDP-D-xylose:beta-D-glucoside alpha-1,3-D-xylosyltransferase activity"/>
    <property type="evidence" value="ECO:0007669"/>
    <property type="project" value="UniProtKB-EC"/>
</dbReference>
<evidence type="ECO:0000256" key="5">
    <source>
        <dbReference type="ARBA" id="ARBA00022692"/>
    </source>
</evidence>
<evidence type="ECO:0000256" key="1">
    <source>
        <dbReference type="ARBA" id="ARBA00004606"/>
    </source>
</evidence>
<proteinExistence type="inferred from homology"/>
<dbReference type="EMBL" id="KB741028">
    <property type="protein sequence ID" value="ENN74846.1"/>
    <property type="molecule type" value="Genomic_DNA"/>
</dbReference>
<keyword evidence="4" id="KW-0808">Transferase</keyword>
<evidence type="ECO:0000256" key="9">
    <source>
        <dbReference type="ARBA" id="ARBA00023180"/>
    </source>
</evidence>
<keyword evidence="5 13" id="KW-0812">Transmembrane</keyword>
<dbReference type="STRING" id="77166.N6U2J6"/>
<dbReference type="InterPro" id="IPR029044">
    <property type="entry name" value="Nucleotide-diphossugar_trans"/>
</dbReference>
<evidence type="ECO:0000313" key="15">
    <source>
        <dbReference type="EMBL" id="ERL84072.1"/>
    </source>
</evidence>
<dbReference type="PANTHER" id="PTHR46012">
    <property type="entry name" value="IP22168P"/>
    <property type="match status" value="1"/>
</dbReference>
<dbReference type="EMBL" id="KB631074">
    <property type="protein sequence ID" value="ERL84081.1"/>
    <property type="molecule type" value="Genomic_DNA"/>
</dbReference>
<dbReference type="EC" id="2.4.2.42" evidence="11"/>
<dbReference type="EMBL" id="KB631073">
    <property type="protein sequence ID" value="ERL84072.1"/>
    <property type="molecule type" value="Genomic_DNA"/>
</dbReference>
<evidence type="ECO:0000256" key="7">
    <source>
        <dbReference type="ARBA" id="ARBA00022989"/>
    </source>
</evidence>
<dbReference type="Proteomes" id="UP000030742">
    <property type="component" value="Unassembled WGS sequence"/>
</dbReference>
<evidence type="ECO:0000256" key="8">
    <source>
        <dbReference type="ARBA" id="ARBA00023136"/>
    </source>
</evidence>
<dbReference type="AlphaFoldDB" id="N6U2J6"/>
<evidence type="ECO:0000256" key="13">
    <source>
        <dbReference type="SAM" id="Phobius"/>
    </source>
</evidence>
<name>N6U2J6_DENPD</name>
<dbReference type="InterPro" id="IPR002495">
    <property type="entry name" value="Glyco_trans_8"/>
</dbReference>
<keyword evidence="18" id="KW-1185">Reference proteome</keyword>
<dbReference type="SUPFAM" id="SSF53448">
    <property type="entry name" value="Nucleotide-diphospho-sugar transferases"/>
    <property type="match status" value="1"/>
</dbReference>
<protein>
    <recommendedName>
        <fullName evidence="11">UDP-D-xylose:beta-D-glucoside alpha-1,3-D-xylosyltransferase</fullName>
        <ecNumber evidence="11">2.4.2.42</ecNumber>
    </recommendedName>
</protein>
<dbReference type="HOGENOM" id="CLU_040965_0_0_1"/>
<gene>
    <name evidence="17" type="primary">109540289</name>
    <name evidence="15" type="ORF">D910_01408</name>
    <name evidence="16" type="ORF">D910_01416</name>
    <name evidence="14" type="ORF">YQE_08617</name>
</gene>
<reference evidence="17" key="2">
    <citation type="submission" date="2024-08" db="UniProtKB">
        <authorList>
            <consortium name="EnsemblMetazoa"/>
        </authorList>
    </citation>
    <scope>IDENTIFICATION</scope>
</reference>
<accession>N6U2J6</accession>
<keyword evidence="7 13" id="KW-1133">Transmembrane helix</keyword>
<evidence type="ECO:0000313" key="16">
    <source>
        <dbReference type="EMBL" id="ERL84081.1"/>
    </source>
</evidence>
<evidence type="ECO:0000313" key="17">
    <source>
        <dbReference type="EnsemblMetazoa" id="XP_019764173.1"/>
    </source>
</evidence>
<comment type="function">
    <text evidence="10">Glycosyltransferase which elongates the O-linked glucose attached to EGF-like repeats in the extracellular domain of Notch proteins by catalyzing the addition of xylose.</text>
</comment>
<evidence type="ECO:0000256" key="4">
    <source>
        <dbReference type="ARBA" id="ARBA00022679"/>
    </source>
</evidence>
<evidence type="ECO:0000256" key="11">
    <source>
        <dbReference type="ARBA" id="ARBA00038854"/>
    </source>
</evidence>
<keyword evidence="9" id="KW-0325">Glycoprotein</keyword>
<keyword evidence="8 13" id="KW-0472">Membrane</keyword>
<comment type="subcellular location">
    <subcellularLocation>
        <location evidence="1">Membrane</location>
        <topology evidence="1">Single-pass type II membrane protein</topology>
    </subcellularLocation>
</comment>
<dbReference type="Gene3D" id="3.90.550.10">
    <property type="entry name" value="Spore Coat Polysaccharide Biosynthesis Protein SpsA, Chain A"/>
    <property type="match status" value="1"/>
</dbReference>
<organism evidence="14">
    <name type="scientific">Dendroctonus ponderosae</name>
    <name type="common">Mountain pine beetle</name>
    <dbReference type="NCBI Taxonomy" id="77166"/>
    <lineage>
        <taxon>Eukaryota</taxon>
        <taxon>Metazoa</taxon>
        <taxon>Ecdysozoa</taxon>
        <taxon>Arthropoda</taxon>
        <taxon>Hexapoda</taxon>
        <taxon>Insecta</taxon>
        <taxon>Pterygota</taxon>
        <taxon>Neoptera</taxon>
        <taxon>Endopterygota</taxon>
        <taxon>Coleoptera</taxon>
        <taxon>Polyphaga</taxon>
        <taxon>Cucujiformia</taxon>
        <taxon>Curculionidae</taxon>
        <taxon>Scolytinae</taxon>
        <taxon>Dendroctonus</taxon>
    </lineage>
</organism>